<keyword evidence="5 14" id="KW-0028">Amino-acid biosynthesis</keyword>
<evidence type="ECO:0000256" key="13">
    <source>
        <dbReference type="ARBA" id="ARBA00048670"/>
    </source>
</evidence>
<feature type="domain" description="Thiamine pyrophosphate enzyme TPP-binding" evidence="16">
    <location>
        <begin position="395"/>
        <end position="551"/>
    </location>
</feature>
<evidence type="ECO:0000259" key="16">
    <source>
        <dbReference type="Pfam" id="PF02775"/>
    </source>
</evidence>
<dbReference type="InterPro" id="IPR000399">
    <property type="entry name" value="TPP-bd_CS"/>
</dbReference>
<keyword evidence="8 14" id="KW-0479">Metal-binding</keyword>
<dbReference type="Pfam" id="PF02776">
    <property type="entry name" value="TPP_enzyme_N"/>
    <property type="match status" value="1"/>
</dbReference>
<protein>
    <recommendedName>
        <fullName evidence="4 14">Acetolactate synthase</fullName>
        <ecNumber evidence="4 14">2.2.1.6</ecNumber>
    </recommendedName>
</protein>
<dbReference type="EC" id="2.2.1.6" evidence="4 14"/>
<dbReference type="SUPFAM" id="SSF52467">
    <property type="entry name" value="DHS-like NAD/FAD-binding domain"/>
    <property type="match status" value="1"/>
</dbReference>
<keyword evidence="7 14" id="KW-0808">Transferase</keyword>
<dbReference type="GO" id="GO:0009097">
    <property type="term" value="P:isoleucine biosynthetic process"/>
    <property type="evidence" value="ECO:0007669"/>
    <property type="project" value="TreeGrafter"/>
</dbReference>
<dbReference type="FunFam" id="3.40.50.970:FF:000007">
    <property type="entry name" value="Acetolactate synthase"/>
    <property type="match status" value="1"/>
</dbReference>
<dbReference type="InterPro" id="IPR029061">
    <property type="entry name" value="THDP-binding"/>
</dbReference>
<comment type="similarity">
    <text evidence="3 14">Belongs to the TPP enzyme family.</text>
</comment>
<evidence type="ECO:0000256" key="10">
    <source>
        <dbReference type="ARBA" id="ARBA00022842"/>
    </source>
</evidence>
<name>A0A931GHP7_9ACTN</name>
<sequence>MTTEQMTGAQALVRALENVGVDTVFGIPGGAILPAYDPLFDSKKLRHILVRHEQGAGHAAQGYAMVTGKVGVCMATSGPGATNLVTPISDAYMDSVPLVAITGQVASKAIGTDAFQEADIAGITMPITKHNFLVTRAEDIGRTIAEAFHIARTGRPGPVLVDIAKDALQATVAFEWPVTLQLPGYRPVTRPHSKQVREAARLIVEARRPVLYVGGGVLKAGASAELKVLAELTGAPVVTTLMAKGALPDSHPLHMGMPGMHGSVGAVGALQKADLLVTLGARFDDRVTGKLDGFAPHAKVVHADIDPAEISKNRHADVPIVGDAREVIADLIVAVQAEHEAGRKGDYEDWWRQLEAWRTTYPLGYDRPADGSLAPQYVIERIGRLAGPDAYYVAGVGQHQMWTAQFIKYERPGAFLNSGGAGTMGYAVPAAMGAKVGAPDTQVWAIDGDGCFQMTNQELATCAIEGIPVKIAVINNGNLGMVRQWQTLFYNERYSNTDLQSAATRAKRVPDFVKLAEAYGCVGLRCERAEDVDGVIAKAMEINDAPVVIDFIVHQDAMVWPMVAAGTANDDIKIARDMAPDWENGD</sequence>
<dbReference type="PROSITE" id="PS00187">
    <property type="entry name" value="TPP_ENZYMES"/>
    <property type="match status" value="1"/>
</dbReference>
<evidence type="ECO:0000259" key="15">
    <source>
        <dbReference type="Pfam" id="PF00205"/>
    </source>
</evidence>
<dbReference type="EMBL" id="JADOUA010000001">
    <property type="protein sequence ID" value="MBG6087663.1"/>
    <property type="molecule type" value="Genomic_DNA"/>
</dbReference>
<evidence type="ECO:0000256" key="6">
    <source>
        <dbReference type="ARBA" id="ARBA00022630"/>
    </source>
</evidence>
<keyword evidence="12 14" id="KW-0100">Branched-chain amino acid biosynthesis</keyword>
<dbReference type="Proteomes" id="UP000614047">
    <property type="component" value="Unassembled WGS sequence"/>
</dbReference>
<feature type="domain" description="Thiamine pyrophosphate enzyme N-terminal TPP-binding" evidence="17">
    <location>
        <begin position="6"/>
        <end position="121"/>
    </location>
</feature>
<dbReference type="CDD" id="cd07035">
    <property type="entry name" value="TPP_PYR_POX_like"/>
    <property type="match status" value="1"/>
</dbReference>
<dbReference type="GO" id="GO:0050660">
    <property type="term" value="F:flavin adenine dinucleotide binding"/>
    <property type="evidence" value="ECO:0007669"/>
    <property type="project" value="InterPro"/>
</dbReference>
<dbReference type="PANTHER" id="PTHR18968">
    <property type="entry name" value="THIAMINE PYROPHOSPHATE ENZYMES"/>
    <property type="match status" value="1"/>
</dbReference>
<feature type="domain" description="Thiamine pyrophosphate enzyme central" evidence="15">
    <location>
        <begin position="196"/>
        <end position="331"/>
    </location>
</feature>
<dbReference type="InterPro" id="IPR012001">
    <property type="entry name" value="Thiamin_PyroP_enz_TPP-bd_dom"/>
</dbReference>
<evidence type="ECO:0000256" key="5">
    <source>
        <dbReference type="ARBA" id="ARBA00022605"/>
    </source>
</evidence>
<dbReference type="FunFam" id="3.40.50.970:FF:000016">
    <property type="entry name" value="Acetolactate synthase"/>
    <property type="match status" value="1"/>
</dbReference>
<dbReference type="InterPro" id="IPR045229">
    <property type="entry name" value="TPP_enz"/>
</dbReference>
<comment type="pathway">
    <text evidence="1 14">Amino-acid biosynthesis; L-isoleucine biosynthesis; L-isoleucine from 2-oxobutanoate: step 1/4.</text>
</comment>
<dbReference type="InterPro" id="IPR012000">
    <property type="entry name" value="Thiamin_PyroP_enz_cen_dom"/>
</dbReference>
<evidence type="ECO:0000313" key="19">
    <source>
        <dbReference type="Proteomes" id="UP000614047"/>
    </source>
</evidence>
<dbReference type="GO" id="GO:0000287">
    <property type="term" value="F:magnesium ion binding"/>
    <property type="evidence" value="ECO:0007669"/>
    <property type="project" value="UniProtKB-UniRule"/>
</dbReference>
<evidence type="ECO:0000256" key="3">
    <source>
        <dbReference type="ARBA" id="ARBA00007812"/>
    </source>
</evidence>
<dbReference type="RefSeq" id="WP_197010489.1">
    <property type="nucleotide sequence ID" value="NZ_BAABES010000008.1"/>
</dbReference>
<gene>
    <name evidence="18" type="ORF">IW256_001776</name>
</gene>
<comment type="pathway">
    <text evidence="2 14">Amino-acid biosynthesis; L-valine biosynthesis; L-valine from pyruvate: step 1/4.</text>
</comment>
<accession>A0A931GHP7</accession>
<dbReference type="FunFam" id="3.40.50.1220:FF:000008">
    <property type="entry name" value="Acetolactate synthase"/>
    <property type="match status" value="1"/>
</dbReference>
<keyword evidence="6" id="KW-0285">Flavoprotein</keyword>
<dbReference type="InterPro" id="IPR012846">
    <property type="entry name" value="Acetolactate_synth_lsu"/>
</dbReference>
<keyword evidence="19" id="KW-1185">Reference proteome</keyword>
<comment type="cofactor">
    <cofactor evidence="14">
        <name>Mg(2+)</name>
        <dbReference type="ChEBI" id="CHEBI:18420"/>
    </cofactor>
    <text evidence="14">Binds 1 Mg(2+) ion per subunit.</text>
</comment>
<keyword evidence="11 14" id="KW-0786">Thiamine pyrophosphate</keyword>
<evidence type="ECO:0000256" key="14">
    <source>
        <dbReference type="RuleBase" id="RU003591"/>
    </source>
</evidence>
<dbReference type="CDD" id="cd02015">
    <property type="entry name" value="TPP_AHAS"/>
    <property type="match status" value="1"/>
</dbReference>
<comment type="caution">
    <text evidence="18">The sequence shown here is derived from an EMBL/GenBank/DDBJ whole genome shotgun (WGS) entry which is preliminary data.</text>
</comment>
<evidence type="ECO:0000256" key="8">
    <source>
        <dbReference type="ARBA" id="ARBA00022723"/>
    </source>
</evidence>
<dbReference type="GO" id="GO:0005948">
    <property type="term" value="C:acetolactate synthase complex"/>
    <property type="evidence" value="ECO:0007669"/>
    <property type="project" value="TreeGrafter"/>
</dbReference>
<dbReference type="GO" id="GO:0030976">
    <property type="term" value="F:thiamine pyrophosphate binding"/>
    <property type="evidence" value="ECO:0007669"/>
    <property type="project" value="UniProtKB-UniRule"/>
</dbReference>
<evidence type="ECO:0000256" key="2">
    <source>
        <dbReference type="ARBA" id="ARBA00005025"/>
    </source>
</evidence>
<dbReference type="PANTHER" id="PTHR18968:SF13">
    <property type="entry name" value="ACETOLACTATE SYNTHASE CATALYTIC SUBUNIT, MITOCHONDRIAL"/>
    <property type="match status" value="1"/>
</dbReference>
<dbReference type="SUPFAM" id="SSF52518">
    <property type="entry name" value="Thiamin diphosphate-binding fold (THDP-binding)"/>
    <property type="match status" value="2"/>
</dbReference>
<evidence type="ECO:0000256" key="11">
    <source>
        <dbReference type="ARBA" id="ARBA00023052"/>
    </source>
</evidence>
<dbReference type="Pfam" id="PF00205">
    <property type="entry name" value="TPP_enzyme_M"/>
    <property type="match status" value="1"/>
</dbReference>
<evidence type="ECO:0000256" key="4">
    <source>
        <dbReference type="ARBA" id="ARBA00013145"/>
    </source>
</evidence>
<dbReference type="GO" id="GO:0003984">
    <property type="term" value="F:acetolactate synthase activity"/>
    <property type="evidence" value="ECO:0007669"/>
    <property type="project" value="UniProtKB-EC"/>
</dbReference>
<dbReference type="AlphaFoldDB" id="A0A931GHP7"/>
<keyword evidence="9" id="KW-0274">FAD</keyword>
<dbReference type="InterPro" id="IPR011766">
    <property type="entry name" value="TPP_enzyme_TPP-bd"/>
</dbReference>
<evidence type="ECO:0000259" key="17">
    <source>
        <dbReference type="Pfam" id="PF02776"/>
    </source>
</evidence>
<comment type="cofactor">
    <cofactor evidence="14">
        <name>thiamine diphosphate</name>
        <dbReference type="ChEBI" id="CHEBI:58937"/>
    </cofactor>
    <text evidence="14">Binds 1 thiamine pyrophosphate per subunit.</text>
</comment>
<dbReference type="NCBIfam" id="NF005860">
    <property type="entry name" value="PRK07789.1"/>
    <property type="match status" value="1"/>
</dbReference>
<dbReference type="InterPro" id="IPR039368">
    <property type="entry name" value="AHAS_TPP"/>
</dbReference>
<evidence type="ECO:0000256" key="9">
    <source>
        <dbReference type="ARBA" id="ARBA00022827"/>
    </source>
</evidence>
<evidence type="ECO:0000313" key="18">
    <source>
        <dbReference type="EMBL" id="MBG6087663.1"/>
    </source>
</evidence>
<dbReference type="NCBIfam" id="TIGR00118">
    <property type="entry name" value="acolac_lg"/>
    <property type="match status" value="1"/>
</dbReference>
<reference evidence="18" key="1">
    <citation type="submission" date="2020-11" db="EMBL/GenBank/DDBJ databases">
        <title>Sequencing the genomes of 1000 actinobacteria strains.</title>
        <authorList>
            <person name="Klenk H.-P."/>
        </authorList>
    </citation>
    <scope>NUCLEOTIDE SEQUENCE</scope>
    <source>
        <strain evidence="18">DSM 43175</strain>
    </source>
</reference>
<evidence type="ECO:0000256" key="1">
    <source>
        <dbReference type="ARBA" id="ARBA00004974"/>
    </source>
</evidence>
<comment type="catalytic activity">
    <reaction evidence="13 14">
        <text>2 pyruvate + H(+) = (2S)-2-acetolactate + CO2</text>
        <dbReference type="Rhea" id="RHEA:25249"/>
        <dbReference type="ChEBI" id="CHEBI:15361"/>
        <dbReference type="ChEBI" id="CHEBI:15378"/>
        <dbReference type="ChEBI" id="CHEBI:16526"/>
        <dbReference type="ChEBI" id="CHEBI:58476"/>
        <dbReference type="EC" id="2.2.1.6"/>
    </reaction>
</comment>
<evidence type="ECO:0000256" key="7">
    <source>
        <dbReference type="ARBA" id="ARBA00022679"/>
    </source>
</evidence>
<proteinExistence type="inferred from homology"/>
<evidence type="ECO:0000256" key="12">
    <source>
        <dbReference type="ARBA" id="ARBA00023304"/>
    </source>
</evidence>
<dbReference type="InterPro" id="IPR029035">
    <property type="entry name" value="DHS-like_NAD/FAD-binding_dom"/>
</dbReference>
<keyword evidence="10 14" id="KW-0460">Magnesium</keyword>
<dbReference type="Pfam" id="PF02775">
    <property type="entry name" value="TPP_enzyme_C"/>
    <property type="match status" value="1"/>
</dbReference>
<dbReference type="Gene3D" id="3.40.50.1220">
    <property type="entry name" value="TPP-binding domain"/>
    <property type="match status" value="1"/>
</dbReference>
<organism evidence="18 19">
    <name type="scientific">Actinomadura viridis</name>
    <dbReference type="NCBI Taxonomy" id="58110"/>
    <lineage>
        <taxon>Bacteria</taxon>
        <taxon>Bacillati</taxon>
        <taxon>Actinomycetota</taxon>
        <taxon>Actinomycetes</taxon>
        <taxon>Streptosporangiales</taxon>
        <taxon>Thermomonosporaceae</taxon>
        <taxon>Actinomadura</taxon>
    </lineage>
</organism>
<dbReference type="GO" id="GO:0009099">
    <property type="term" value="P:L-valine biosynthetic process"/>
    <property type="evidence" value="ECO:0007669"/>
    <property type="project" value="TreeGrafter"/>
</dbReference>
<dbReference type="Gene3D" id="3.40.50.970">
    <property type="match status" value="2"/>
</dbReference>